<keyword evidence="7" id="KW-1185">Reference proteome</keyword>
<dbReference type="STRING" id="216142.LT40_00545"/>
<dbReference type="HAMAP" id="MF_01082">
    <property type="entry name" value="TruD"/>
    <property type="match status" value="1"/>
</dbReference>
<comment type="similarity">
    <text evidence="1 4">Belongs to the pseudouridine synthase TruD family.</text>
</comment>
<sequence>MTELELLGPRASGDSLGSAVLKASAEDFQVDEVLDIPLSGQGEHLWLWVEKRNLNTEEAARRLAKAAGVPLRTVSYAGLKDRQALTRQWFSLHLPGKADPDLSAAQNDTLVILKHARHSRKLQRGAHSANGFTVRLTALEADRAALDARLEKLKQAGVPNYFGTQRFGFQGGNLFDARQYAERQALPEQRNVRSRLLSTARSFLFNQILAARVADGTWNRAQVGDLLAFTDSRSFFPAGEAECSDPRLDILDLHPTGALWGEGSSAAAGRCADLENTVAGQHAALCAWLARAGLTQERRILRLPIGELTWHYPEPDILQLHFVLPAGCFATVVVRELVDLVPTGQTESPCVF</sequence>
<dbReference type="Proteomes" id="UP000029499">
    <property type="component" value="Chromosome"/>
</dbReference>
<gene>
    <name evidence="4" type="primary">truD</name>
    <name evidence="6" type="ORF">LT40_00545</name>
</gene>
<evidence type="ECO:0000259" key="5">
    <source>
        <dbReference type="PROSITE" id="PS50984"/>
    </source>
</evidence>
<proteinExistence type="inferred from homology"/>
<feature type="active site" description="Nucleophile" evidence="4">
    <location>
        <position position="81"/>
    </location>
</feature>
<dbReference type="InterPro" id="IPR042214">
    <property type="entry name" value="TruD_catalytic"/>
</dbReference>
<dbReference type="Gene3D" id="3.30.2350.20">
    <property type="entry name" value="TruD, catalytic domain"/>
    <property type="match status" value="1"/>
</dbReference>
<dbReference type="PANTHER" id="PTHR47811">
    <property type="entry name" value="TRNA PSEUDOURIDINE SYNTHASE D"/>
    <property type="match status" value="1"/>
</dbReference>
<dbReference type="InterPro" id="IPR050170">
    <property type="entry name" value="TruD_pseudoU_synthase"/>
</dbReference>
<dbReference type="PANTHER" id="PTHR47811:SF1">
    <property type="entry name" value="TRNA PSEUDOURIDINE SYNTHASE D"/>
    <property type="match status" value="1"/>
</dbReference>
<evidence type="ECO:0000313" key="6">
    <source>
        <dbReference type="EMBL" id="AIS15973.1"/>
    </source>
</evidence>
<dbReference type="AlphaFoldDB" id="A0A089YHX2"/>
<dbReference type="HOGENOM" id="CLU_005281_4_0_6"/>
<dbReference type="eggNOG" id="COG0585">
    <property type="taxonomic scope" value="Bacteria"/>
</dbReference>
<dbReference type="GO" id="GO:0005829">
    <property type="term" value="C:cytosol"/>
    <property type="evidence" value="ECO:0007669"/>
    <property type="project" value="TreeGrafter"/>
</dbReference>
<dbReference type="CDD" id="cd02575">
    <property type="entry name" value="PseudoU_synth_EcTruD"/>
    <property type="match status" value="1"/>
</dbReference>
<dbReference type="PROSITE" id="PS01268">
    <property type="entry name" value="UPF0024"/>
    <property type="match status" value="1"/>
</dbReference>
<evidence type="ECO:0000256" key="2">
    <source>
        <dbReference type="ARBA" id="ARBA00022694"/>
    </source>
</evidence>
<dbReference type="InterPro" id="IPR011760">
    <property type="entry name" value="PsdUridine_synth_TruD_insert"/>
</dbReference>
<keyword evidence="2 4" id="KW-0819">tRNA processing</keyword>
<comment type="catalytic activity">
    <reaction evidence="4">
        <text>uridine(13) in tRNA = pseudouridine(13) in tRNA</text>
        <dbReference type="Rhea" id="RHEA:42540"/>
        <dbReference type="Rhea" id="RHEA-COMP:10105"/>
        <dbReference type="Rhea" id="RHEA-COMP:10106"/>
        <dbReference type="ChEBI" id="CHEBI:65314"/>
        <dbReference type="ChEBI" id="CHEBI:65315"/>
        <dbReference type="EC" id="5.4.99.27"/>
    </reaction>
</comment>
<dbReference type="EC" id="5.4.99.27" evidence="4"/>
<evidence type="ECO:0000313" key="7">
    <source>
        <dbReference type="Proteomes" id="UP000029499"/>
    </source>
</evidence>
<reference evidence="6 7" key="1">
    <citation type="journal article" date="2015" name="J. Biotechnol.">
        <title>Complete genome sequence of Pseudomonas rhizosphaerae IH5T (=DSM 16299T), a phosphate-solubilizing rhizobacterium for bacterial biofertilizer.</title>
        <authorList>
            <person name="Kwak Y."/>
            <person name="Jung B.K."/>
            <person name="Shin J.H."/>
        </authorList>
    </citation>
    <scope>NUCLEOTIDE SEQUENCE [LARGE SCALE GENOMIC DNA]</scope>
    <source>
        <strain evidence="6">DSM 16299</strain>
    </source>
</reference>
<dbReference type="Pfam" id="PF01142">
    <property type="entry name" value="TruD"/>
    <property type="match status" value="2"/>
</dbReference>
<organism evidence="6 7">
    <name type="scientific">Pseudomonas rhizosphaerae</name>
    <dbReference type="NCBI Taxonomy" id="216142"/>
    <lineage>
        <taxon>Bacteria</taxon>
        <taxon>Pseudomonadati</taxon>
        <taxon>Pseudomonadota</taxon>
        <taxon>Gammaproteobacteria</taxon>
        <taxon>Pseudomonadales</taxon>
        <taxon>Pseudomonadaceae</taxon>
        <taxon>Pseudomonas</taxon>
    </lineage>
</organism>
<evidence type="ECO:0000256" key="3">
    <source>
        <dbReference type="ARBA" id="ARBA00023235"/>
    </source>
</evidence>
<dbReference type="GO" id="GO:0160150">
    <property type="term" value="F:tRNA pseudouridine(13) synthase activity"/>
    <property type="evidence" value="ECO:0007669"/>
    <property type="project" value="UniProtKB-EC"/>
</dbReference>
<accession>A0A089YHX2</accession>
<evidence type="ECO:0000256" key="4">
    <source>
        <dbReference type="HAMAP-Rule" id="MF_01082"/>
    </source>
</evidence>
<dbReference type="PROSITE" id="PS50984">
    <property type="entry name" value="TRUD"/>
    <property type="match status" value="1"/>
</dbReference>
<dbReference type="InterPro" id="IPR020103">
    <property type="entry name" value="PsdUridine_synth_cat_dom_sf"/>
</dbReference>
<dbReference type="InterPro" id="IPR043165">
    <property type="entry name" value="TruD_insert_sf"/>
</dbReference>
<dbReference type="GO" id="GO:0031119">
    <property type="term" value="P:tRNA pseudouridine synthesis"/>
    <property type="evidence" value="ECO:0007669"/>
    <property type="project" value="UniProtKB-UniRule"/>
</dbReference>
<name>A0A089YHX2_9PSED</name>
<dbReference type="SUPFAM" id="SSF55120">
    <property type="entry name" value="Pseudouridine synthase"/>
    <property type="match status" value="1"/>
</dbReference>
<dbReference type="KEGG" id="prh:LT40_00545"/>
<comment type="function">
    <text evidence="4">Responsible for synthesis of pseudouridine from uracil-13 in transfer RNAs.</text>
</comment>
<dbReference type="RefSeq" id="WP_043185137.1">
    <property type="nucleotide sequence ID" value="NZ_CP009533.1"/>
</dbReference>
<dbReference type="GO" id="GO:0003723">
    <property type="term" value="F:RNA binding"/>
    <property type="evidence" value="ECO:0007669"/>
    <property type="project" value="InterPro"/>
</dbReference>
<evidence type="ECO:0000256" key="1">
    <source>
        <dbReference type="ARBA" id="ARBA00007953"/>
    </source>
</evidence>
<dbReference type="InterPro" id="IPR020119">
    <property type="entry name" value="PsdUridine_synth_TruD_CS"/>
</dbReference>
<dbReference type="Gene3D" id="3.30.2340.10">
    <property type="entry name" value="TruD, insertion domain"/>
    <property type="match status" value="1"/>
</dbReference>
<feature type="domain" description="TRUD" evidence="5">
    <location>
        <begin position="157"/>
        <end position="303"/>
    </location>
</feature>
<dbReference type="EMBL" id="CP009533">
    <property type="protein sequence ID" value="AIS15973.1"/>
    <property type="molecule type" value="Genomic_DNA"/>
</dbReference>
<protein>
    <recommendedName>
        <fullName evidence="4">tRNA pseudouridine synthase D</fullName>
        <ecNumber evidence="4">5.4.99.27</ecNumber>
    </recommendedName>
    <alternativeName>
        <fullName evidence="4">tRNA pseudouridine(13) synthase</fullName>
    </alternativeName>
    <alternativeName>
        <fullName evidence="4">tRNA pseudouridylate synthase D</fullName>
    </alternativeName>
    <alternativeName>
        <fullName evidence="4">tRNA-uridine isomerase D</fullName>
    </alternativeName>
</protein>
<dbReference type="InterPro" id="IPR001656">
    <property type="entry name" value="PsdUridine_synth_TruD"/>
</dbReference>
<keyword evidence="3 4" id="KW-0413">Isomerase</keyword>
<dbReference type="NCBIfam" id="NF002153">
    <property type="entry name" value="PRK00984.1-2"/>
    <property type="match status" value="1"/>
</dbReference>
<dbReference type="OrthoDB" id="1550679at2"/>